<gene>
    <name evidence="2" type="ORF">CYXG_00030</name>
</gene>
<proteinExistence type="predicted"/>
<sequence length="52" mass="6024">MGQMKHMLHEIIASNMPEDPNMKKMMEEYLLYQSENCPQDDPSDPDNAILKA</sequence>
<reference evidence="2 3" key="1">
    <citation type="submission" date="2010-03" db="EMBL/GenBank/DDBJ databases">
        <title>The Genome Sequence of Cyanophage S-SSM4.</title>
        <authorList>
            <consortium name="The Broad Institute Genome Sequencing Platform"/>
            <person name="Henn M.R."/>
            <person name="Sullivan M.S."/>
            <person name="Osburne M.S."/>
            <person name="Levin J."/>
            <person name="Malboeuf C."/>
            <person name="Casali M."/>
            <person name="Russ C."/>
            <person name="Lennon N."/>
            <person name="Erlich R."/>
            <person name="Young S.K."/>
            <person name="Koehrsen M."/>
            <person name="Yandava C."/>
            <person name="Zeng Q."/>
            <person name="Alvarado L."/>
            <person name="Anderson S."/>
            <person name="Berlin A."/>
            <person name="Borenstein D."/>
            <person name="Chen Z."/>
            <person name="Engels R."/>
            <person name="Freedman E."/>
            <person name="Gellesch M."/>
            <person name="Goldberg J."/>
            <person name="Green L."/>
            <person name="Griggs A."/>
            <person name="Gujja S."/>
            <person name="Heiman D."/>
            <person name="Hepburn T."/>
            <person name="Howarth C."/>
            <person name="Jen D."/>
            <person name="Larson L."/>
            <person name="Lewis B."/>
            <person name="Mehta T."/>
            <person name="Park D."/>
            <person name="Pearson M."/>
            <person name="Roberts A."/>
            <person name="Ryan E."/>
            <person name="Saif S."/>
            <person name="Shea T."/>
            <person name="Shenoy N."/>
            <person name="Sisk P."/>
            <person name="Stolte C."/>
            <person name="Sykes S."/>
            <person name="Walk T."/>
            <person name="White J."/>
            <person name="Yu Q."/>
            <person name="Coleman M.L."/>
            <person name="Huang K.H."/>
            <person name="Weigele P.R."/>
            <person name="DeFrancesco A.S."/>
            <person name="Kern S.E."/>
            <person name="Thompson L.R."/>
            <person name="Fu R."/>
            <person name="Hombeck B."/>
            <person name="Chisholm S.W."/>
            <person name="Haas B."/>
            <person name="Nusbaum C."/>
            <person name="Galagan J."/>
            <person name="Birren B."/>
        </authorList>
    </citation>
    <scope>NUCLEOTIDE SEQUENCE [LARGE SCALE GENOMIC DNA]</scope>
    <source>
        <strain evidence="2 3">S-SSM4</strain>
    </source>
</reference>
<dbReference type="KEGG" id="vg:15013452"/>
<name>M1TUJ6_9CAUD</name>
<feature type="region of interest" description="Disordered" evidence="1">
    <location>
        <begin position="33"/>
        <end position="52"/>
    </location>
</feature>
<dbReference type="EMBL" id="HQ316583">
    <property type="protein sequence ID" value="AGG54094.1"/>
    <property type="molecule type" value="Genomic_DNA"/>
</dbReference>
<evidence type="ECO:0000256" key="1">
    <source>
        <dbReference type="SAM" id="MobiDB-lite"/>
    </source>
</evidence>
<organism evidence="2 3">
    <name type="scientific">Synechococcus phage S-SSM4</name>
    <dbReference type="NCBI Taxonomy" id="536466"/>
    <lineage>
        <taxon>Viruses</taxon>
        <taxon>Duplodnaviria</taxon>
        <taxon>Heunggongvirae</taxon>
        <taxon>Uroviricota</taxon>
        <taxon>Caudoviricetes</taxon>
        <taxon>Pantevenvirales</taxon>
        <taxon>Kyanoviridae</taxon>
        <taxon>Greenvirus</taxon>
        <taxon>Greenvirus ssm4</taxon>
    </lineage>
</organism>
<evidence type="ECO:0000313" key="3">
    <source>
        <dbReference type="Proteomes" id="UP000203282"/>
    </source>
</evidence>
<keyword evidence="3" id="KW-1185">Reference proteome</keyword>
<dbReference type="RefSeq" id="YP_007677219.1">
    <property type="nucleotide sequence ID" value="NC_020875.1"/>
</dbReference>
<dbReference type="Proteomes" id="UP000203282">
    <property type="component" value="Segment"/>
</dbReference>
<evidence type="ECO:0000313" key="2">
    <source>
        <dbReference type="EMBL" id="AGG54094.1"/>
    </source>
</evidence>
<protein>
    <submittedName>
        <fullName evidence="2">Uncharacterized protein</fullName>
    </submittedName>
</protein>
<dbReference type="GeneID" id="15013452"/>
<accession>M1TUJ6</accession>